<protein>
    <submittedName>
        <fullName evidence="1">Uncharacterized protein</fullName>
    </submittedName>
</protein>
<proteinExistence type="predicted"/>
<reference evidence="1" key="1">
    <citation type="submission" date="2023-07" db="EMBL/GenBank/DDBJ databases">
        <authorList>
            <consortium name="CYATHOMIX"/>
        </authorList>
    </citation>
    <scope>NUCLEOTIDE SEQUENCE</scope>
    <source>
        <strain evidence="1">N/A</strain>
    </source>
</reference>
<dbReference type="EMBL" id="CATQJL010000305">
    <property type="protein sequence ID" value="CAJ0601410.1"/>
    <property type="molecule type" value="Genomic_DNA"/>
</dbReference>
<dbReference type="AlphaFoldDB" id="A0AA36H091"/>
<accession>A0AA36H091</accession>
<sequence length="87" mass="10134">MQIETDFISVSQQLTTIIIKLTNGMMERALTKPPRFSSVMERARLRDKILTSRIHPTMRYMHVCFETMQRISLTCFEDGPIDVALQD</sequence>
<comment type="caution">
    <text evidence="1">The sequence shown here is derived from an EMBL/GenBank/DDBJ whole genome shotgun (WGS) entry which is preliminary data.</text>
</comment>
<evidence type="ECO:0000313" key="2">
    <source>
        <dbReference type="Proteomes" id="UP001176961"/>
    </source>
</evidence>
<evidence type="ECO:0000313" key="1">
    <source>
        <dbReference type="EMBL" id="CAJ0601410.1"/>
    </source>
</evidence>
<name>A0AA36H091_CYLNA</name>
<keyword evidence="2" id="KW-1185">Reference proteome</keyword>
<dbReference type="Proteomes" id="UP001176961">
    <property type="component" value="Unassembled WGS sequence"/>
</dbReference>
<gene>
    <name evidence="1" type="ORF">CYNAS_LOCUS13393</name>
</gene>
<organism evidence="1 2">
    <name type="scientific">Cylicocyclus nassatus</name>
    <name type="common">Nematode worm</name>
    <dbReference type="NCBI Taxonomy" id="53992"/>
    <lineage>
        <taxon>Eukaryota</taxon>
        <taxon>Metazoa</taxon>
        <taxon>Ecdysozoa</taxon>
        <taxon>Nematoda</taxon>
        <taxon>Chromadorea</taxon>
        <taxon>Rhabditida</taxon>
        <taxon>Rhabditina</taxon>
        <taxon>Rhabditomorpha</taxon>
        <taxon>Strongyloidea</taxon>
        <taxon>Strongylidae</taxon>
        <taxon>Cylicocyclus</taxon>
    </lineage>
</organism>